<dbReference type="RefSeq" id="WP_311499064.1">
    <property type="nucleotide sequence ID" value="NZ_JAVRHN010000003.1"/>
</dbReference>
<gene>
    <name evidence="5" type="ORF">RM541_04695</name>
</gene>
<feature type="transmembrane region" description="Helical" evidence="3">
    <location>
        <begin position="240"/>
        <end position="258"/>
    </location>
</feature>
<feature type="region of interest" description="Disordered" evidence="2">
    <location>
        <begin position="478"/>
        <end position="505"/>
    </location>
</feature>
<keyword evidence="6" id="KW-1185">Reference proteome</keyword>
<dbReference type="InterPro" id="IPR052173">
    <property type="entry name" value="Beta-lactam_resp_regulator"/>
</dbReference>
<dbReference type="PANTHER" id="PTHR34978">
    <property type="entry name" value="POSSIBLE SENSOR-TRANSDUCER PROTEIN BLAR"/>
    <property type="match status" value="1"/>
</dbReference>
<evidence type="ECO:0000256" key="2">
    <source>
        <dbReference type="SAM" id="MobiDB-lite"/>
    </source>
</evidence>
<dbReference type="Pfam" id="PF05569">
    <property type="entry name" value="Peptidase_M56"/>
    <property type="match status" value="1"/>
</dbReference>
<evidence type="ECO:0000259" key="4">
    <source>
        <dbReference type="Pfam" id="PF05569"/>
    </source>
</evidence>
<protein>
    <submittedName>
        <fullName evidence="5">M56 family metallopeptidase</fullName>
    </submittedName>
</protein>
<evidence type="ECO:0000313" key="6">
    <source>
        <dbReference type="Proteomes" id="UP001253848"/>
    </source>
</evidence>
<evidence type="ECO:0000256" key="1">
    <source>
        <dbReference type="SAM" id="Coils"/>
    </source>
</evidence>
<keyword evidence="3" id="KW-1133">Transmembrane helix</keyword>
<keyword evidence="3" id="KW-0472">Membrane</keyword>
<feature type="domain" description="Peptidase M56" evidence="4">
    <location>
        <begin position="120"/>
        <end position="231"/>
    </location>
</feature>
<dbReference type="CDD" id="cd07341">
    <property type="entry name" value="M56_BlaR1_MecR1_like"/>
    <property type="match status" value="1"/>
</dbReference>
<organism evidence="5 6">
    <name type="scientific">Autumnicola psychrophila</name>
    <dbReference type="NCBI Taxonomy" id="3075592"/>
    <lineage>
        <taxon>Bacteria</taxon>
        <taxon>Pseudomonadati</taxon>
        <taxon>Bacteroidota</taxon>
        <taxon>Flavobacteriia</taxon>
        <taxon>Flavobacteriales</taxon>
        <taxon>Flavobacteriaceae</taxon>
        <taxon>Autumnicola</taxon>
    </lineage>
</organism>
<keyword evidence="1" id="KW-0175">Coiled coil</keyword>
<dbReference type="InterPro" id="IPR008756">
    <property type="entry name" value="Peptidase_M56"/>
</dbReference>
<feature type="transmembrane region" description="Helical" evidence="3">
    <location>
        <begin position="68"/>
        <end position="87"/>
    </location>
</feature>
<dbReference type="EMBL" id="JAVRHN010000003">
    <property type="protein sequence ID" value="MDT0685648.1"/>
    <property type="molecule type" value="Genomic_DNA"/>
</dbReference>
<feature type="transmembrane region" description="Helical" evidence="3">
    <location>
        <begin position="7"/>
        <end position="28"/>
    </location>
</feature>
<reference evidence="5 6" key="1">
    <citation type="submission" date="2023-09" db="EMBL/GenBank/DDBJ databases">
        <authorList>
            <person name="Rey-Velasco X."/>
        </authorList>
    </citation>
    <scope>NUCLEOTIDE SEQUENCE [LARGE SCALE GENOMIC DNA]</scope>
    <source>
        <strain evidence="5 6">F225</strain>
    </source>
</reference>
<keyword evidence="3" id="KW-0812">Transmembrane</keyword>
<name>A0ABU3DPV7_9FLAO</name>
<sequence length="505" mass="58856">MHHFKRFYLLGTLFLSFSIPLITISYTVEPVEIPSYTQEAVVFRQDVENGNFQQSAGNVTEFFNKTLWTIYIIGSIIFGYRFTHNLLQFRNKIRINKKIASAKHTTVLLSKKTAPHSFLKYIFLNKKEFEEERIAPEILAHEQAHVLQKHSWDILFIEFLQVIFWFNPLLFLLKRSIQTNHEYLADEKVISGKNSVVDYSKLLLNYSAGTHHTSMSSAFNHLSIKKRIIMISKPFSGKRLVARLSLLLPVIAVCLLLFNNKIVAKPNSVETIETSVSQDLFVPKKTSFFEGRKLPNSVLYQNGKLIRIHLKGDQISLNGEEATLKNFSVKLNKLTAEWTDEEIRKAKLNIQISNSTNLREKLNQRYLKTRFAEVRGGDLIPPAPPAPPRIENLPLPPVPPSPDDMIKDELRRAGTKERVLFNDSVRIQQIMEKRLAVMQEKEKRMQQLQEKMQQKQQEIQQKMQDRLQTTEEMRATMEERKRELEQRMEEVENKAENLRESVHRD</sequence>
<dbReference type="Proteomes" id="UP001253848">
    <property type="component" value="Unassembled WGS sequence"/>
</dbReference>
<comment type="caution">
    <text evidence="5">The sequence shown here is derived from an EMBL/GenBank/DDBJ whole genome shotgun (WGS) entry which is preliminary data.</text>
</comment>
<feature type="coiled-coil region" evidence="1">
    <location>
        <begin position="317"/>
        <end position="365"/>
    </location>
</feature>
<evidence type="ECO:0000256" key="3">
    <source>
        <dbReference type="SAM" id="Phobius"/>
    </source>
</evidence>
<accession>A0ABU3DPV7</accession>
<dbReference type="PANTHER" id="PTHR34978:SF3">
    <property type="entry name" value="SLR0241 PROTEIN"/>
    <property type="match status" value="1"/>
</dbReference>
<proteinExistence type="predicted"/>
<evidence type="ECO:0000313" key="5">
    <source>
        <dbReference type="EMBL" id="MDT0685648.1"/>
    </source>
</evidence>